<keyword evidence="2" id="KW-1185">Reference proteome</keyword>
<dbReference type="EMBL" id="RWGY01000545">
    <property type="protein sequence ID" value="TVU00800.1"/>
    <property type="molecule type" value="Genomic_DNA"/>
</dbReference>
<reference evidence="1 2" key="1">
    <citation type="journal article" date="2019" name="Sci. Rep.">
        <title>A high-quality genome of Eragrostis curvula grass provides insights into Poaceae evolution and supports new strategies to enhance forage quality.</title>
        <authorList>
            <person name="Carballo J."/>
            <person name="Santos B.A.C.M."/>
            <person name="Zappacosta D."/>
            <person name="Garbus I."/>
            <person name="Selva J.P."/>
            <person name="Gallo C.A."/>
            <person name="Diaz A."/>
            <person name="Albertini E."/>
            <person name="Caccamo M."/>
            <person name="Echenique V."/>
        </authorList>
    </citation>
    <scope>NUCLEOTIDE SEQUENCE [LARGE SCALE GENOMIC DNA]</scope>
    <source>
        <strain evidence="2">cv. Victoria</strain>
        <tissue evidence="1">Leaf</tissue>
    </source>
</reference>
<accession>A0A5J9SPA4</accession>
<dbReference type="OrthoDB" id="2121828at2759"/>
<evidence type="ECO:0000313" key="2">
    <source>
        <dbReference type="Proteomes" id="UP000324897"/>
    </source>
</evidence>
<evidence type="ECO:0000313" key="1">
    <source>
        <dbReference type="EMBL" id="TVU00800.1"/>
    </source>
</evidence>
<comment type="caution">
    <text evidence="1">The sequence shown here is derived from an EMBL/GenBank/DDBJ whole genome shotgun (WGS) entry which is preliminary data.</text>
</comment>
<proteinExistence type="predicted"/>
<feature type="non-terminal residue" evidence="1">
    <location>
        <position position="1"/>
    </location>
</feature>
<dbReference type="Proteomes" id="UP000324897">
    <property type="component" value="Unassembled WGS sequence"/>
</dbReference>
<name>A0A5J9SPA4_9POAL</name>
<gene>
    <name evidence="1" type="ORF">EJB05_53791</name>
</gene>
<dbReference type="AlphaFoldDB" id="A0A5J9SPA4"/>
<organism evidence="1 2">
    <name type="scientific">Eragrostis curvula</name>
    <name type="common">weeping love grass</name>
    <dbReference type="NCBI Taxonomy" id="38414"/>
    <lineage>
        <taxon>Eukaryota</taxon>
        <taxon>Viridiplantae</taxon>
        <taxon>Streptophyta</taxon>
        <taxon>Embryophyta</taxon>
        <taxon>Tracheophyta</taxon>
        <taxon>Spermatophyta</taxon>
        <taxon>Magnoliopsida</taxon>
        <taxon>Liliopsida</taxon>
        <taxon>Poales</taxon>
        <taxon>Poaceae</taxon>
        <taxon>PACMAD clade</taxon>
        <taxon>Chloridoideae</taxon>
        <taxon>Eragrostideae</taxon>
        <taxon>Eragrostidinae</taxon>
        <taxon>Eragrostis</taxon>
    </lineage>
</organism>
<sequence>MAPGETVDALIVADAPPGKYYIRLRLSHRSQSTLQEARCSTVATTALTKAQKQCRCQALEPEMPDQNDTMTSFYFHGNLTSLRHRRQSPQVPVQVDERLFIVLGLGSVWKDDSQNCNRGGINEILLVATMIQQRRRHF</sequence>
<protein>
    <submittedName>
        <fullName evidence="1">Uncharacterized protein</fullName>
    </submittedName>
</protein>
<dbReference type="Gene3D" id="2.60.40.420">
    <property type="entry name" value="Cupredoxins - blue copper proteins"/>
    <property type="match status" value="1"/>
</dbReference>
<dbReference type="InterPro" id="IPR008972">
    <property type="entry name" value="Cupredoxin"/>
</dbReference>
<dbReference type="Gramene" id="TVU00800">
    <property type="protein sequence ID" value="TVU00800"/>
    <property type="gene ID" value="EJB05_53791"/>
</dbReference>